<feature type="domain" description="EamA" evidence="7">
    <location>
        <begin position="156"/>
        <end position="286"/>
    </location>
</feature>
<protein>
    <recommendedName>
        <fullName evidence="7">EamA domain-containing protein</fullName>
    </recommendedName>
</protein>
<feature type="transmembrane region" description="Helical" evidence="6">
    <location>
        <begin position="267"/>
        <end position="286"/>
    </location>
</feature>
<organism evidence="8">
    <name type="scientific">uncultured Gemmatimonadaceae bacterium</name>
    <dbReference type="NCBI Taxonomy" id="246130"/>
    <lineage>
        <taxon>Bacteria</taxon>
        <taxon>Pseudomonadati</taxon>
        <taxon>Gemmatimonadota</taxon>
        <taxon>Gemmatimonadia</taxon>
        <taxon>Gemmatimonadales</taxon>
        <taxon>Gemmatimonadaceae</taxon>
        <taxon>environmental samples</taxon>
    </lineage>
</organism>
<evidence type="ECO:0000313" key="8">
    <source>
        <dbReference type="EMBL" id="CAA9295319.1"/>
    </source>
</evidence>
<dbReference type="InterPro" id="IPR037185">
    <property type="entry name" value="EmrE-like"/>
</dbReference>
<evidence type="ECO:0000256" key="6">
    <source>
        <dbReference type="SAM" id="Phobius"/>
    </source>
</evidence>
<evidence type="ECO:0000259" key="7">
    <source>
        <dbReference type="Pfam" id="PF00892"/>
    </source>
</evidence>
<dbReference type="GO" id="GO:0016020">
    <property type="term" value="C:membrane"/>
    <property type="evidence" value="ECO:0007669"/>
    <property type="project" value="UniProtKB-SubCell"/>
</dbReference>
<keyword evidence="4 6" id="KW-1133">Transmembrane helix</keyword>
<evidence type="ECO:0000256" key="5">
    <source>
        <dbReference type="ARBA" id="ARBA00023136"/>
    </source>
</evidence>
<feature type="transmembrane region" description="Helical" evidence="6">
    <location>
        <begin position="92"/>
        <end position="112"/>
    </location>
</feature>
<feature type="transmembrane region" description="Helical" evidence="6">
    <location>
        <begin position="240"/>
        <end position="260"/>
    </location>
</feature>
<accession>A0A6J4K4D6</accession>
<dbReference type="SUPFAM" id="SSF103481">
    <property type="entry name" value="Multidrug resistance efflux transporter EmrE"/>
    <property type="match status" value="1"/>
</dbReference>
<keyword evidence="5 6" id="KW-0472">Membrane</keyword>
<keyword evidence="3 6" id="KW-0812">Transmembrane</keyword>
<dbReference type="PANTHER" id="PTHR32322:SF2">
    <property type="entry name" value="EAMA DOMAIN-CONTAINING PROTEIN"/>
    <property type="match status" value="1"/>
</dbReference>
<feature type="transmembrane region" description="Helical" evidence="6">
    <location>
        <begin position="124"/>
        <end position="142"/>
    </location>
</feature>
<evidence type="ECO:0000256" key="1">
    <source>
        <dbReference type="ARBA" id="ARBA00004141"/>
    </source>
</evidence>
<reference evidence="8" key="1">
    <citation type="submission" date="2020-02" db="EMBL/GenBank/DDBJ databases">
        <authorList>
            <person name="Meier V. D."/>
        </authorList>
    </citation>
    <scope>NUCLEOTIDE SEQUENCE</scope>
    <source>
        <strain evidence="8">AVDCRST_MAG11</strain>
    </source>
</reference>
<feature type="transmembrane region" description="Helical" evidence="6">
    <location>
        <begin position="178"/>
        <end position="197"/>
    </location>
</feature>
<feature type="transmembrane region" description="Helical" evidence="6">
    <location>
        <begin position="154"/>
        <end position="172"/>
    </location>
</feature>
<sequence length="287" mass="28704">MTAVALGLGAALCWGVGDVLARLASRAIGAYRALLYAQLVGVGMLTAYAGTTGELARAVGGASPTAWGWAVGTGAIFTVATFAFYRAMETGVLALVSPITASYAAVTVLLAVAAGETLTTTRTAGIAAALAGVVVASIPARAAHEPTGPAGHAVRWALVAAVAFGVTFWLLGFRVTPAFGGVAAVWVLRAVAALVLLAASRPARASLAPPRGPTARLVLAIGALDTLGFVANNVGTTHGLVSVVSVLGSLFSAVTVLVAWGTLGERLAVRQWLGVAVLLVGVVLVSR</sequence>
<dbReference type="InterPro" id="IPR050638">
    <property type="entry name" value="AA-Vitamin_Transporters"/>
</dbReference>
<comment type="subcellular location">
    <subcellularLocation>
        <location evidence="1">Membrane</location>
        <topology evidence="1">Multi-pass membrane protein</topology>
    </subcellularLocation>
</comment>
<dbReference type="EMBL" id="CADCTU010000098">
    <property type="protein sequence ID" value="CAA9295319.1"/>
    <property type="molecule type" value="Genomic_DNA"/>
</dbReference>
<name>A0A6J4K4D6_9BACT</name>
<gene>
    <name evidence="8" type="ORF">AVDCRST_MAG11-435</name>
</gene>
<evidence type="ECO:0000256" key="3">
    <source>
        <dbReference type="ARBA" id="ARBA00022692"/>
    </source>
</evidence>
<proteinExistence type="inferred from homology"/>
<evidence type="ECO:0000256" key="4">
    <source>
        <dbReference type="ARBA" id="ARBA00022989"/>
    </source>
</evidence>
<dbReference type="Pfam" id="PF00892">
    <property type="entry name" value="EamA"/>
    <property type="match status" value="2"/>
</dbReference>
<dbReference type="Gene3D" id="1.10.3730.20">
    <property type="match status" value="1"/>
</dbReference>
<dbReference type="PANTHER" id="PTHR32322">
    <property type="entry name" value="INNER MEMBRANE TRANSPORTER"/>
    <property type="match status" value="1"/>
</dbReference>
<feature type="domain" description="EamA" evidence="7">
    <location>
        <begin position="2"/>
        <end position="137"/>
    </location>
</feature>
<dbReference type="AlphaFoldDB" id="A0A6J4K4D6"/>
<evidence type="ECO:0000256" key="2">
    <source>
        <dbReference type="ARBA" id="ARBA00007362"/>
    </source>
</evidence>
<dbReference type="InterPro" id="IPR000620">
    <property type="entry name" value="EamA_dom"/>
</dbReference>
<feature type="transmembrane region" description="Helical" evidence="6">
    <location>
        <begin position="66"/>
        <end position="85"/>
    </location>
</feature>
<comment type="similarity">
    <text evidence="2">Belongs to the EamA transporter family.</text>
</comment>